<accession>A0ABR2BTD0</accession>
<evidence type="ECO:0000256" key="1">
    <source>
        <dbReference type="SAM" id="Coils"/>
    </source>
</evidence>
<reference evidence="2 3" key="1">
    <citation type="journal article" date="2024" name="G3 (Bethesda)">
        <title>Genome assembly of Hibiscus sabdariffa L. provides insights into metabolisms of medicinal natural products.</title>
        <authorList>
            <person name="Kim T."/>
        </authorList>
    </citation>
    <scope>NUCLEOTIDE SEQUENCE [LARGE SCALE GENOMIC DNA]</scope>
    <source>
        <strain evidence="2">TK-2024</strain>
        <tissue evidence="2">Old leaves</tissue>
    </source>
</reference>
<sequence>MVYFSRLMDADIEAAVARHAEAAAARNRVLQTLRENNILAANAVAKFKKIQSENETLKESLVEATKEIAELKAALAAKLNVQKN</sequence>
<keyword evidence="1" id="KW-0175">Coiled coil</keyword>
<name>A0ABR2BTD0_9ROSI</name>
<comment type="caution">
    <text evidence="2">The sequence shown here is derived from an EMBL/GenBank/DDBJ whole genome shotgun (WGS) entry which is preliminary data.</text>
</comment>
<feature type="coiled-coil region" evidence="1">
    <location>
        <begin position="47"/>
        <end position="81"/>
    </location>
</feature>
<evidence type="ECO:0000313" key="3">
    <source>
        <dbReference type="Proteomes" id="UP001472677"/>
    </source>
</evidence>
<evidence type="ECO:0000313" key="2">
    <source>
        <dbReference type="EMBL" id="KAK8510189.1"/>
    </source>
</evidence>
<gene>
    <name evidence="2" type="ORF">V6N12_008063</name>
</gene>
<protein>
    <submittedName>
        <fullName evidence="2">Uncharacterized protein</fullName>
    </submittedName>
</protein>
<dbReference type="Proteomes" id="UP001472677">
    <property type="component" value="Unassembled WGS sequence"/>
</dbReference>
<dbReference type="EMBL" id="JBBPBM010000088">
    <property type="protein sequence ID" value="KAK8510189.1"/>
    <property type="molecule type" value="Genomic_DNA"/>
</dbReference>
<organism evidence="2 3">
    <name type="scientific">Hibiscus sabdariffa</name>
    <name type="common">roselle</name>
    <dbReference type="NCBI Taxonomy" id="183260"/>
    <lineage>
        <taxon>Eukaryota</taxon>
        <taxon>Viridiplantae</taxon>
        <taxon>Streptophyta</taxon>
        <taxon>Embryophyta</taxon>
        <taxon>Tracheophyta</taxon>
        <taxon>Spermatophyta</taxon>
        <taxon>Magnoliopsida</taxon>
        <taxon>eudicotyledons</taxon>
        <taxon>Gunneridae</taxon>
        <taxon>Pentapetalae</taxon>
        <taxon>rosids</taxon>
        <taxon>malvids</taxon>
        <taxon>Malvales</taxon>
        <taxon>Malvaceae</taxon>
        <taxon>Malvoideae</taxon>
        <taxon>Hibiscus</taxon>
    </lineage>
</organism>
<keyword evidence="3" id="KW-1185">Reference proteome</keyword>
<proteinExistence type="predicted"/>